<gene>
    <name evidence="3" type="ORF">EPV75_01770</name>
</gene>
<evidence type="ECO:0000259" key="2">
    <source>
        <dbReference type="Pfam" id="PF11845"/>
    </source>
</evidence>
<dbReference type="InterPro" id="IPR021796">
    <property type="entry name" value="Tll0287-like_dom"/>
</dbReference>
<keyword evidence="1" id="KW-0732">Signal</keyword>
<evidence type="ECO:0000256" key="1">
    <source>
        <dbReference type="SAM" id="SignalP"/>
    </source>
</evidence>
<feature type="chain" id="PRO_5019159336" evidence="1">
    <location>
        <begin position="21"/>
        <end position="185"/>
    </location>
</feature>
<dbReference type="Proteomes" id="UP000285478">
    <property type="component" value="Chromosome"/>
</dbReference>
<reference evidence="3 4" key="1">
    <citation type="journal article" date="2018" name="Environ. Microbiol.">
        <title>Genomes of ubiquitous marine and hypersaline Hydrogenovibrio, Thiomicrorhabdus and Thiomicrospira spp. encode a diversity of mechanisms to sustain chemolithoautotrophy in heterogeneous environments.</title>
        <authorList>
            <person name="Scott K.M."/>
            <person name="Williams J."/>
            <person name="Porter C.M.B."/>
            <person name="Russel S."/>
            <person name="Harmer T.L."/>
            <person name="Paul J.H."/>
            <person name="Antonen K.M."/>
            <person name="Bridges M.K."/>
            <person name="Camper G.J."/>
            <person name="Campla C.K."/>
            <person name="Casella L.G."/>
            <person name="Chase E."/>
            <person name="Conrad J.W."/>
            <person name="Cruz M.C."/>
            <person name="Dunlap D.S."/>
            <person name="Duran L."/>
            <person name="Fahsbender E.M."/>
            <person name="Goldsmith D.B."/>
            <person name="Keeley R.F."/>
            <person name="Kondoff M.R."/>
            <person name="Kussy B.I."/>
            <person name="Lane M.K."/>
            <person name="Lawler S."/>
            <person name="Leigh B.A."/>
            <person name="Lewis C."/>
            <person name="Lostal L.M."/>
            <person name="Marking D."/>
            <person name="Mancera P.A."/>
            <person name="McClenthan E.C."/>
            <person name="McIntyre E.A."/>
            <person name="Mine J.A."/>
            <person name="Modi S."/>
            <person name="Moore B.D."/>
            <person name="Morgan W.A."/>
            <person name="Nelson K.M."/>
            <person name="Nguyen K.N."/>
            <person name="Ogburn N."/>
            <person name="Parrino D.G."/>
            <person name="Pedapudi A.D."/>
            <person name="Pelham R.P."/>
            <person name="Preece A.M."/>
            <person name="Rampersad E.A."/>
            <person name="Richardson J.C."/>
            <person name="Rodgers C.M."/>
            <person name="Schaffer B.L."/>
            <person name="Sheridan N.E."/>
            <person name="Solone M.R."/>
            <person name="Staley Z.R."/>
            <person name="Tabuchi M."/>
            <person name="Waide R.J."/>
            <person name="Wanjugi P.W."/>
            <person name="Young S."/>
            <person name="Clum A."/>
            <person name="Daum C."/>
            <person name="Huntemann M."/>
            <person name="Ivanova N."/>
            <person name="Kyrpides N."/>
            <person name="Mikhailova N."/>
            <person name="Palaniappan K."/>
            <person name="Pillay M."/>
            <person name="Reddy T.B.K."/>
            <person name="Shapiro N."/>
            <person name="Stamatis D."/>
            <person name="Varghese N."/>
            <person name="Woyke T."/>
            <person name="Boden R."/>
            <person name="Freyermuth S.K."/>
            <person name="Kerfeld C.A."/>
        </authorList>
    </citation>
    <scope>NUCLEOTIDE SEQUENCE [LARGE SCALE GENOMIC DNA]</scope>
    <source>
        <strain evidence="3 4">JR-2</strain>
    </source>
</reference>
<feature type="domain" description="Tll0287-like" evidence="2">
    <location>
        <begin position="34"/>
        <end position="181"/>
    </location>
</feature>
<keyword evidence="4" id="KW-1185">Reference proteome</keyword>
<organism evidence="3 4">
    <name type="scientific">Hydrogenovibrio thermophilus</name>
    <dbReference type="NCBI Taxonomy" id="265883"/>
    <lineage>
        <taxon>Bacteria</taxon>
        <taxon>Pseudomonadati</taxon>
        <taxon>Pseudomonadota</taxon>
        <taxon>Gammaproteobacteria</taxon>
        <taxon>Thiotrichales</taxon>
        <taxon>Piscirickettsiaceae</taxon>
        <taxon>Hydrogenovibrio</taxon>
    </lineage>
</organism>
<dbReference type="Pfam" id="PF11845">
    <property type="entry name" value="Tll0287-like"/>
    <property type="match status" value="1"/>
</dbReference>
<dbReference type="EMBL" id="CP035033">
    <property type="protein sequence ID" value="QAB14483.1"/>
    <property type="molecule type" value="Genomic_DNA"/>
</dbReference>
<accession>A0A451G4S3</accession>
<name>A0A451G4S3_9GAMM</name>
<proteinExistence type="predicted"/>
<evidence type="ECO:0000313" key="4">
    <source>
        <dbReference type="Proteomes" id="UP000285478"/>
    </source>
</evidence>
<dbReference type="AlphaFoldDB" id="A0A451G4S3"/>
<sequence>MKKSVLSIALLTGVALTAQANQPSEAEARGLVKDYMSQLKPALMKSMKEGGPVNSIDVCHTKAPQIAHDLTQKSGWKINRVSLKPRAVNAKPDAWEKTVLERFDTQLAEGKPIKEMEFSQVIIMNGEKQYRYMKAIPTAAVCLNCHGTDVQPAVKKAISEYYPDDQAVGYSKGQIRGAFSFTKAL</sequence>
<protein>
    <submittedName>
        <fullName evidence="3">DUF3365 domain-containing protein</fullName>
    </submittedName>
</protein>
<dbReference type="RefSeq" id="WP_127120196.1">
    <property type="nucleotide sequence ID" value="NZ_CP035033.1"/>
</dbReference>
<dbReference type="KEGG" id="htr:EPV75_01770"/>
<feature type="signal peptide" evidence="1">
    <location>
        <begin position="1"/>
        <end position="20"/>
    </location>
</feature>
<evidence type="ECO:0000313" key="3">
    <source>
        <dbReference type="EMBL" id="QAB14483.1"/>
    </source>
</evidence>